<proteinExistence type="predicted"/>
<name>A0A0F9NBS8_9ZZZZ</name>
<protein>
    <submittedName>
        <fullName evidence="1">Uncharacterized protein</fullName>
    </submittedName>
</protein>
<gene>
    <name evidence="1" type="ORF">LCGC14_1281150</name>
</gene>
<dbReference type="EMBL" id="LAZR01007289">
    <property type="protein sequence ID" value="KKM86225.1"/>
    <property type="molecule type" value="Genomic_DNA"/>
</dbReference>
<comment type="caution">
    <text evidence="1">The sequence shown here is derived from an EMBL/GenBank/DDBJ whole genome shotgun (WGS) entry which is preliminary data.</text>
</comment>
<sequence>MLDNKHTKWNKHKHHPRERCEGTLVNGQCINLKVIGADFCSTHGANTQLQSRNGSIARNYRLKRWQERVGQMADNSNVKSLREEVGILRVILEEMMNKCESSLDLLLYSQRMSDLVIGLKIEWVFYLVKIQYCSLQLLMLKLSTLTSLTLILLKKLVRRW</sequence>
<reference evidence="1" key="1">
    <citation type="journal article" date="2015" name="Nature">
        <title>Complex archaea that bridge the gap between prokaryotes and eukaryotes.</title>
        <authorList>
            <person name="Spang A."/>
            <person name="Saw J.H."/>
            <person name="Jorgensen S.L."/>
            <person name="Zaremba-Niedzwiedzka K."/>
            <person name="Martijn J."/>
            <person name="Lind A.E."/>
            <person name="van Eijk R."/>
            <person name="Schleper C."/>
            <person name="Guy L."/>
            <person name="Ettema T.J."/>
        </authorList>
    </citation>
    <scope>NUCLEOTIDE SEQUENCE</scope>
</reference>
<organism evidence="1">
    <name type="scientific">marine sediment metagenome</name>
    <dbReference type="NCBI Taxonomy" id="412755"/>
    <lineage>
        <taxon>unclassified sequences</taxon>
        <taxon>metagenomes</taxon>
        <taxon>ecological metagenomes</taxon>
    </lineage>
</organism>
<dbReference type="AlphaFoldDB" id="A0A0F9NBS8"/>
<accession>A0A0F9NBS8</accession>
<evidence type="ECO:0000313" key="1">
    <source>
        <dbReference type="EMBL" id="KKM86225.1"/>
    </source>
</evidence>